<comment type="caution">
    <text evidence="1">The sequence shown here is derived from an EMBL/GenBank/DDBJ whole genome shotgun (WGS) entry which is preliminary data.</text>
</comment>
<dbReference type="AlphaFoldDB" id="X0WBX4"/>
<gene>
    <name evidence="1" type="ORF">S01H1_47328</name>
</gene>
<evidence type="ECO:0000313" key="1">
    <source>
        <dbReference type="EMBL" id="GAG20712.1"/>
    </source>
</evidence>
<sequence length="43" mass="4849">DELHRPDPPHARYSLPYPVPPGIAGIVSASIQEWEARRGFPIR</sequence>
<organism evidence="1">
    <name type="scientific">marine sediment metagenome</name>
    <dbReference type="NCBI Taxonomy" id="412755"/>
    <lineage>
        <taxon>unclassified sequences</taxon>
        <taxon>metagenomes</taxon>
        <taxon>ecological metagenomes</taxon>
    </lineage>
</organism>
<reference evidence="1" key="1">
    <citation type="journal article" date="2014" name="Front. Microbiol.">
        <title>High frequency of phylogenetically diverse reductive dehalogenase-homologous genes in deep subseafloor sedimentary metagenomes.</title>
        <authorList>
            <person name="Kawai M."/>
            <person name="Futagami T."/>
            <person name="Toyoda A."/>
            <person name="Takaki Y."/>
            <person name="Nishi S."/>
            <person name="Hori S."/>
            <person name="Arai W."/>
            <person name="Tsubouchi T."/>
            <person name="Morono Y."/>
            <person name="Uchiyama I."/>
            <person name="Ito T."/>
            <person name="Fujiyama A."/>
            <person name="Inagaki F."/>
            <person name="Takami H."/>
        </authorList>
    </citation>
    <scope>NUCLEOTIDE SEQUENCE</scope>
    <source>
        <strain evidence="1">Expedition CK06-06</strain>
    </source>
</reference>
<feature type="non-terminal residue" evidence="1">
    <location>
        <position position="1"/>
    </location>
</feature>
<accession>X0WBX4</accession>
<protein>
    <submittedName>
        <fullName evidence="1">Uncharacterized protein</fullName>
    </submittedName>
</protein>
<dbReference type="EMBL" id="BARS01030344">
    <property type="protein sequence ID" value="GAG20712.1"/>
    <property type="molecule type" value="Genomic_DNA"/>
</dbReference>
<proteinExistence type="predicted"/>
<name>X0WBX4_9ZZZZ</name>